<dbReference type="SUPFAM" id="SSF52343">
    <property type="entry name" value="Ferredoxin reductase-like, C-terminal NADP-linked domain"/>
    <property type="match status" value="1"/>
</dbReference>
<dbReference type="SFLD" id="SFLDG01168">
    <property type="entry name" value="Ferric_reductase_subgroup_(FRE"/>
    <property type="match status" value="1"/>
</dbReference>
<dbReference type="RefSeq" id="XP_052946012.1">
    <property type="nucleotide sequence ID" value="XM_053089550.1"/>
</dbReference>
<dbReference type="CDD" id="cd06186">
    <property type="entry name" value="NOX_Duox_like_FAD_NADP"/>
    <property type="match status" value="1"/>
</dbReference>
<dbReference type="InterPro" id="IPR051410">
    <property type="entry name" value="Ferric/Cupric_Reductase"/>
</dbReference>
<feature type="domain" description="Ferric oxidoreductase" evidence="9">
    <location>
        <begin position="255"/>
        <end position="369"/>
    </location>
</feature>
<dbReference type="GeneID" id="77728755"/>
<reference evidence="11" key="1">
    <citation type="journal article" date="2022" name="G3 (Bethesda)">
        <title>High quality genome of the basidiomycete yeast Dioszegia hungarica PDD-24b-2 isolated from cloud water.</title>
        <authorList>
            <person name="Jarrige D."/>
            <person name="Haridas S."/>
            <person name="Bleykasten-Grosshans C."/>
            <person name="Joly M."/>
            <person name="Nadalig T."/>
            <person name="Sancelme M."/>
            <person name="Vuilleumier S."/>
            <person name="Grigoriev I.V."/>
            <person name="Amato P."/>
            <person name="Bringel F."/>
        </authorList>
    </citation>
    <scope>NUCLEOTIDE SEQUENCE</scope>
    <source>
        <strain evidence="11">PDD-24b-2</strain>
    </source>
</reference>
<evidence type="ECO:0000256" key="2">
    <source>
        <dbReference type="ARBA" id="ARBA00022448"/>
    </source>
</evidence>
<dbReference type="EMBL" id="JAKWFO010000005">
    <property type="protein sequence ID" value="KAI9636235.1"/>
    <property type="molecule type" value="Genomic_DNA"/>
</dbReference>
<feature type="transmembrane region" description="Helical" evidence="8">
    <location>
        <begin position="153"/>
        <end position="178"/>
    </location>
</feature>
<dbReference type="GO" id="GO:0000293">
    <property type="term" value="F:ferric-chelate reductase activity"/>
    <property type="evidence" value="ECO:0007669"/>
    <property type="project" value="TreeGrafter"/>
</dbReference>
<dbReference type="Proteomes" id="UP001164286">
    <property type="component" value="Unassembled WGS sequence"/>
</dbReference>
<evidence type="ECO:0000256" key="7">
    <source>
        <dbReference type="SAM" id="MobiDB-lite"/>
    </source>
</evidence>
<evidence type="ECO:0000313" key="11">
    <source>
        <dbReference type="EMBL" id="KAI9636235.1"/>
    </source>
</evidence>
<dbReference type="Pfam" id="PF01794">
    <property type="entry name" value="Ferric_reduct"/>
    <property type="match status" value="1"/>
</dbReference>
<dbReference type="PANTHER" id="PTHR32361:SF9">
    <property type="entry name" value="FERRIC REDUCTASE TRANSMEMBRANE COMPONENT 3-RELATED"/>
    <property type="match status" value="1"/>
</dbReference>
<feature type="compositionally biased region" description="Polar residues" evidence="7">
    <location>
        <begin position="473"/>
        <end position="489"/>
    </location>
</feature>
<feature type="transmembrane region" description="Helical" evidence="8">
    <location>
        <begin position="326"/>
        <end position="347"/>
    </location>
</feature>
<feature type="transmembrane region" description="Helical" evidence="8">
    <location>
        <begin position="354"/>
        <end position="374"/>
    </location>
</feature>
<feature type="region of interest" description="Disordered" evidence="7">
    <location>
        <begin position="472"/>
        <end position="510"/>
    </location>
</feature>
<keyword evidence="6 8" id="KW-0472">Membrane</keyword>
<evidence type="ECO:0000259" key="9">
    <source>
        <dbReference type="Pfam" id="PF01794"/>
    </source>
</evidence>
<dbReference type="SFLD" id="SFLDS00052">
    <property type="entry name" value="Ferric_Reductase_Domain"/>
    <property type="match status" value="1"/>
</dbReference>
<evidence type="ECO:0000256" key="5">
    <source>
        <dbReference type="ARBA" id="ARBA00023065"/>
    </source>
</evidence>
<dbReference type="GO" id="GO:0006826">
    <property type="term" value="P:iron ion transport"/>
    <property type="evidence" value="ECO:0007669"/>
    <property type="project" value="TreeGrafter"/>
</dbReference>
<keyword evidence="3 8" id="KW-0812">Transmembrane</keyword>
<protein>
    <submittedName>
        <fullName evidence="11">Ferric reductase like transmembrane component-domain-containing protein</fullName>
    </submittedName>
</protein>
<evidence type="ECO:0000256" key="1">
    <source>
        <dbReference type="ARBA" id="ARBA00004141"/>
    </source>
</evidence>
<dbReference type="InterPro" id="IPR013112">
    <property type="entry name" value="FAD-bd_8"/>
</dbReference>
<keyword evidence="5" id="KW-0406">Ion transport</keyword>
<evidence type="ECO:0000256" key="3">
    <source>
        <dbReference type="ARBA" id="ARBA00022692"/>
    </source>
</evidence>
<evidence type="ECO:0000313" key="12">
    <source>
        <dbReference type="Proteomes" id="UP001164286"/>
    </source>
</evidence>
<dbReference type="InterPro" id="IPR013130">
    <property type="entry name" value="Fe3_Rdtase_TM_dom"/>
</dbReference>
<dbReference type="Pfam" id="PF08022">
    <property type="entry name" value="FAD_binding_8"/>
    <property type="match status" value="1"/>
</dbReference>
<keyword evidence="2" id="KW-0813">Transport</keyword>
<keyword evidence="4 8" id="KW-1133">Transmembrane helix</keyword>
<name>A0AA38H8S5_9TREE</name>
<dbReference type="AlphaFoldDB" id="A0AA38H8S5"/>
<dbReference type="InterPro" id="IPR039261">
    <property type="entry name" value="FNR_nucleotide-bd"/>
</dbReference>
<evidence type="ECO:0000256" key="6">
    <source>
        <dbReference type="ARBA" id="ARBA00023136"/>
    </source>
</evidence>
<feature type="domain" description="FAD-binding 8" evidence="10">
    <location>
        <begin position="412"/>
        <end position="462"/>
    </location>
</feature>
<feature type="transmembrane region" description="Helical" evidence="8">
    <location>
        <begin position="210"/>
        <end position="231"/>
    </location>
</feature>
<comment type="caution">
    <text evidence="11">The sequence shown here is derived from an EMBL/GenBank/DDBJ whole genome shotgun (WGS) entry which is preliminary data.</text>
</comment>
<dbReference type="GO" id="GO:0015677">
    <property type="term" value="P:copper ion import"/>
    <property type="evidence" value="ECO:0007669"/>
    <property type="project" value="TreeGrafter"/>
</dbReference>
<proteinExistence type="predicted"/>
<dbReference type="GO" id="GO:0005886">
    <property type="term" value="C:plasma membrane"/>
    <property type="evidence" value="ECO:0007669"/>
    <property type="project" value="TreeGrafter"/>
</dbReference>
<dbReference type="Gene3D" id="3.40.50.80">
    <property type="entry name" value="Nucleotide-binding domain of ferredoxin-NADP reductase (FNR) module"/>
    <property type="match status" value="1"/>
</dbReference>
<accession>A0AA38H8S5</accession>
<keyword evidence="12" id="KW-1185">Reference proteome</keyword>
<gene>
    <name evidence="11" type="ORF">MKK02DRAFT_37061</name>
</gene>
<feature type="transmembrane region" description="Helical" evidence="8">
    <location>
        <begin position="251"/>
        <end position="272"/>
    </location>
</feature>
<dbReference type="PANTHER" id="PTHR32361">
    <property type="entry name" value="FERRIC/CUPRIC REDUCTASE TRANSMEMBRANE COMPONENT"/>
    <property type="match status" value="1"/>
</dbReference>
<evidence type="ECO:0000259" key="10">
    <source>
        <dbReference type="Pfam" id="PF08022"/>
    </source>
</evidence>
<dbReference type="GO" id="GO:0006879">
    <property type="term" value="P:intracellular iron ion homeostasis"/>
    <property type="evidence" value="ECO:0007669"/>
    <property type="project" value="TreeGrafter"/>
</dbReference>
<comment type="subcellular location">
    <subcellularLocation>
        <location evidence="1">Membrane</location>
        <topology evidence="1">Multi-pass membrane protein</topology>
    </subcellularLocation>
</comment>
<evidence type="ECO:0000256" key="4">
    <source>
        <dbReference type="ARBA" id="ARBA00022989"/>
    </source>
</evidence>
<organism evidence="11 12">
    <name type="scientific">Dioszegia hungarica</name>
    <dbReference type="NCBI Taxonomy" id="4972"/>
    <lineage>
        <taxon>Eukaryota</taxon>
        <taxon>Fungi</taxon>
        <taxon>Dikarya</taxon>
        <taxon>Basidiomycota</taxon>
        <taxon>Agaricomycotina</taxon>
        <taxon>Tremellomycetes</taxon>
        <taxon>Tremellales</taxon>
        <taxon>Bulleribasidiaceae</taxon>
        <taxon>Dioszegia</taxon>
    </lineage>
</organism>
<sequence length="676" mass="75880">MYNPSCAYACRSVIAGAMIDCTATADDMSGHIMTRMMKRHGDMEETTPECRSTSVPFLTTLAYCIHEKCFPEPNPTRAKLETYWYAQSTGDKAVAPMWGYQEAYDRVSGTPSAAYDAEAMELNGTMLINKDSWQAEKQSMEQFEWQETLNSRYALTLFLVGVGIPILLTALSYLPYAASLSHWLKVRYIYPTLASRHIQPMYRVFHIPTLGQSIFLAFFVIMTVVFTAVEYGSVSPNTWFTSTYFETMSYVANRTGALSIALMPLTILLAGRNNILLWLSNWSHSTYLLIHRWVARLCLLQLVLHSILELVARVQNGSYPTELPKLYWVWGCVGTVAAVIMVVAAQFRKYYYEIFLITHILLAVFVIAGTWYHIEYLYQRQFAYEYWIYLCCAIWFFDRVVRLGRVLKVGIKQAVLTPIGDEVVRVDIPGVRWSIVPGQHAYLYLPATRKWAPWENHPFSVIPTALLRPATKHTLSPSTSDPAFSTTAETPDIEKSEKDTTNPLPVLSSGRGMALTHSTSGITLFTKRHKGLTASFTHSRLSALLDGPYRNTSSQPVLDTDRLILFAGGIGITGILPFVHAHPNIKIYWSVRSAQAALVEELQPCIPGHVERSILMGGRNDLDMALAEEVKAGWGLVGVVVCGPGGMCDQVRNTVALLGKTYPSTKWELDVEAFLY</sequence>
<evidence type="ECO:0000256" key="8">
    <source>
        <dbReference type="SAM" id="Phobius"/>
    </source>
</evidence>